<name>A0A6J4E9Q0_9PSED</name>
<dbReference type="Gene3D" id="1.10.720.30">
    <property type="entry name" value="SAP domain"/>
    <property type="match status" value="1"/>
</dbReference>
<dbReference type="Pfam" id="PF09905">
    <property type="entry name" value="VF530"/>
    <property type="match status" value="1"/>
</dbReference>
<evidence type="ECO:0000313" key="1">
    <source>
        <dbReference type="EMBL" id="BCG26175.1"/>
    </source>
</evidence>
<proteinExistence type="predicted"/>
<dbReference type="InterPro" id="IPR036361">
    <property type="entry name" value="SAP_dom_sf"/>
</dbReference>
<sequence>MSSQDPLHGMTLAKILEELVAKYGWDGLAKRIDIRCFKSDPSIKSSLTFLRKTPWAREKVESLFIDVRRRQE</sequence>
<evidence type="ECO:0000313" key="3">
    <source>
        <dbReference type="Proteomes" id="UP000509383"/>
    </source>
</evidence>
<dbReference type="EMBL" id="BQKM01000001">
    <property type="protein sequence ID" value="GJN51093.1"/>
    <property type="molecule type" value="Genomic_DNA"/>
</dbReference>
<dbReference type="Proteomes" id="UP000509383">
    <property type="component" value="Chromosome"/>
</dbReference>
<evidence type="ECO:0008006" key="5">
    <source>
        <dbReference type="Google" id="ProtNLM"/>
    </source>
</evidence>
<dbReference type="KEGG" id="ptw:TUM18999_43660"/>
<organism evidence="1 3">
    <name type="scientific">Pseudomonas tohonis</name>
    <dbReference type="NCBI Taxonomy" id="2725477"/>
    <lineage>
        <taxon>Bacteria</taxon>
        <taxon>Pseudomonadati</taxon>
        <taxon>Pseudomonadota</taxon>
        <taxon>Gammaproteobacteria</taxon>
        <taxon>Pseudomonadales</taxon>
        <taxon>Pseudomonadaceae</taxon>
        <taxon>Pseudomonas</taxon>
    </lineage>
</organism>
<protein>
    <recommendedName>
        <fullName evidence="5">DUF2132 domain-containing protein</fullName>
    </recommendedName>
</protein>
<dbReference type="EMBL" id="AP023189">
    <property type="protein sequence ID" value="BCG26175.1"/>
    <property type="molecule type" value="Genomic_DNA"/>
</dbReference>
<dbReference type="GO" id="GO:0003677">
    <property type="term" value="F:DNA binding"/>
    <property type="evidence" value="ECO:0007669"/>
    <property type="project" value="InterPro"/>
</dbReference>
<dbReference type="RefSeq" id="WP_021222097.1">
    <property type="nucleotide sequence ID" value="NZ_BQIE01000011.1"/>
</dbReference>
<dbReference type="InterPro" id="IPR018668">
    <property type="entry name" value="DNA-binding_VF530-like"/>
</dbReference>
<keyword evidence="4" id="KW-1185">Reference proteome</keyword>
<evidence type="ECO:0000313" key="2">
    <source>
        <dbReference type="EMBL" id="GJN51093.1"/>
    </source>
</evidence>
<dbReference type="Proteomes" id="UP001054892">
    <property type="component" value="Unassembled WGS sequence"/>
</dbReference>
<accession>A0A6J4E9Q0</accession>
<gene>
    <name evidence="1" type="ORF">TUM18999_43660</name>
    <name evidence="2" type="ORF">TUM20286_08450</name>
</gene>
<evidence type="ECO:0000313" key="4">
    <source>
        <dbReference type="Proteomes" id="UP001054892"/>
    </source>
</evidence>
<dbReference type="AlphaFoldDB" id="A0A6J4E9Q0"/>
<reference evidence="1 3" key="1">
    <citation type="submission" date="2020-05" db="EMBL/GenBank/DDBJ databases">
        <title>Characterization of novel class B3 metallo-beta-lactamase from novel Pseudomonas species.</title>
        <authorList>
            <person name="Yamada K."/>
            <person name="Aoki K."/>
            <person name="Ishii Y."/>
        </authorList>
    </citation>
    <scope>NUCLEOTIDE SEQUENCE [LARGE SCALE GENOMIC DNA]</scope>
    <source>
        <strain evidence="1 3">TUM18999</strain>
        <strain evidence="2 4">TUM20286</strain>
    </source>
</reference>